<accession>A0A9P9GZM1</accession>
<keyword evidence="8" id="KW-1185">Reference proteome</keyword>
<feature type="domain" description="C2H2-type" evidence="6">
    <location>
        <begin position="74"/>
        <end position="102"/>
    </location>
</feature>
<name>A0A9P9GZM1_FUSSL</name>
<dbReference type="EMBL" id="JAGTJS010000014">
    <property type="protein sequence ID" value="KAH7248350.1"/>
    <property type="molecule type" value="Genomic_DNA"/>
</dbReference>
<dbReference type="Pfam" id="PF00096">
    <property type="entry name" value="zf-C2H2"/>
    <property type="match status" value="3"/>
</dbReference>
<keyword evidence="4" id="KW-0862">Zinc</keyword>
<keyword evidence="2" id="KW-0677">Repeat</keyword>
<evidence type="ECO:0000256" key="4">
    <source>
        <dbReference type="ARBA" id="ARBA00022833"/>
    </source>
</evidence>
<gene>
    <name evidence="7" type="ORF">B0J15DRAFT_400804</name>
</gene>
<evidence type="ECO:0000256" key="2">
    <source>
        <dbReference type="ARBA" id="ARBA00022737"/>
    </source>
</evidence>
<dbReference type="GO" id="GO:0008270">
    <property type="term" value="F:zinc ion binding"/>
    <property type="evidence" value="ECO:0007669"/>
    <property type="project" value="UniProtKB-KW"/>
</dbReference>
<dbReference type="AlphaFoldDB" id="A0A9P9GZM1"/>
<evidence type="ECO:0000313" key="8">
    <source>
        <dbReference type="Proteomes" id="UP000736672"/>
    </source>
</evidence>
<dbReference type="SUPFAM" id="SSF57667">
    <property type="entry name" value="beta-beta-alpha zinc fingers"/>
    <property type="match status" value="2"/>
</dbReference>
<dbReference type="PANTHER" id="PTHR24379">
    <property type="entry name" value="KRAB AND ZINC FINGER DOMAIN-CONTAINING"/>
    <property type="match status" value="1"/>
</dbReference>
<protein>
    <recommendedName>
        <fullName evidence="6">C2H2-type domain-containing protein</fullName>
    </recommendedName>
</protein>
<proteinExistence type="predicted"/>
<dbReference type="InterPro" id="IPR013087">
    <property type="entry name" value="Znf_C2H2_type"/>
</dbReference>
<keyword evidence="1" id="KW-0479">Metal-binding</keyword>
<dbReference type="PROSITE" id="PS00028">
    <property type="entry name" value="ZINC_FINGER_C2H2_1"/>
    <property type="match status" value="3"/>
</dbReference>
<dbReference type="PROSITE" id="PS50157">
    <property type="entry name" value="ZINC_FINGER_C2H2_2"/>
    <property type="match status" value="3"/>
</dbReference>
<evidence type="ECO:0000313" key="7">
    <source>
        <dbReference type="EMBL" id="KAH7248350.1"/>
    </source>
</evidence>
<organism evidence="7 8">
    <name type="scientific">Fusarium solani</name>
    <name type="common">Filamentous fungus</name>
    <dbReference type="NCBI Taxonomy" id="169388"/>
    <lineage>
        <taxon>Eukaryota</taxon>
        <taxon>Fungi</taxon>
        <taxon>Dikarya</taxon>
        <taxon>Ascomycota</taxon>
        <taxon>Pezizomycotina</taxon>
        <taxon>Sordariomycetes</taxon>
        <taxon>Hypocreomycetidae</taxon>
        <taxon>Hypocreales</taxon>
        <taxon>Nectriaceae</taxon>
        <taxon>Fusarium</taxon>
        <taxon>Fusarium solani species complex</taxon>
    </lineage>
</organism>
<comment type="caution">
    <text evidence="7">The sequence shown here is derived from an EMBL/GenBank/DDBJ whole genome shotgun (WGS) entry which is preliminary data.</text>
</comment>
<dbReference type="InterPro" id="IPR036236">
    <property type="entry name" value="Znf_C2H2_sf"/>
</dbReference>
<feature type="domain" description="C2H2-type" evidence="6">
    <location>
        <begin position="47"/>
        <end position="69"/>
    </location>
</feature>
<feature type="domain" description="C2H2-type" evidence="6">
    <location>
        <begin position="19"/>
        <end position="42"/>
    </location>
</feature>
<evidence type="ECO:0000256" key="5">
    <source>
        <dbReference type="PROSITE-ProRule" id="PRU00042"/>
    </source>
</evidence>
<evidence type="ECO:0000256" key="3">
    <source>
        <dbReference type="ARBA" id="ARBA00022771"/>
    </source>
</evidence>
<dbReference type="Proteomes" id="UP000736672">
    <property type="component" value="Unassembled WGS sequence"/>
</dbReference>
<evidence type="ECO:0000256" key="1">
    <source>
        <dbReference type="ARBA" id="ARBA00022723"/>
    </source>
</evidence>
<keyword evidence="3 5" id="KW-0863">Zinc-finger</keyword>
<dbReference type="OrthoDB" id="8922241at2759"/>
<evidence type="ECO:0000259" key="6">
    <source>
        <dbReference type="PROSITE" id="PS50157"/>
    </source>
</evidence>
<sequence length="102" mass="12179">MENEVDIFSSTPVFNTSTFRCGLCQLQFRKQSNFAWHLRDSHGQIPYTCHNCFERFKTQSDLRKHEISHGKKPYSCDECPRRFNGPSGVWHHKRRCHNKEIH</sequence>
<dbReference type="SMART" id="SM00355">
    <property type="entry name" value="ZnF_C2H2"/>
    <property type="match status" value="3"/>
</dbReference>
<reference evidence="7" key="1">
    <citation type="journal article" date="2021" name="Nat. Commun.">
        <title>Genetic determinants of endophytism in the Arabidopsis root mycobiome.</title>
        <authorList>
            <person name="Mesny F."/>
            <person name="Miyauchi S."/>
            <person name="Thiergart T."/>
            <person name="Pickel B."/>
            <person name="Atanasova L."/>
            <person name="Karlsson M."/>
            <person name="Huettel B."/>
            <person name="Barry K.W."/>
            <person name="Haridas S."/>
            <person name="Chen C."/>
            <person name="Bauer D."/>
            <person name="Andreopoulos W."/>
            <person name="Pangilinan J."/>
            <person name="LaButti K."/>
            <person name="Riley R."/>
            <person name="Lipzen A."/>
            <person name="Clum A."/>
            <person name="Drula E."/>
            <person name="Henrissat B."/>
            <person name="Kohler A."/>
            <person name="Grigoriev I.V."/>
            <person name="Martin F.M."/>
            <person name="Hacquard S."/>
        </authorList>
    </citation>
    <scope>NUCLEOTIDE SEQUENCE</scope>
    <source>
        <strain evidence="7">FSSC 5 MPI-SDFR-AT-0091</strain>
    </source>
</reference>
<dbReference type="PANTHER" id="PTHR24379:SF121">
    <property type="entry name" value="C2H2-TYPE DOMAIN-CONTAINING PROTEIN"/>
    <property type="match status" value="1"/>
</dbReference>
<dbReference type="Gene3D" id="3.30.160.60">
    <property type="entry name" value="Classic Zinc Finger"/>
    <property type="match status" value="2"/>
</dbReference>